<evidence type="ECO:0000313" key="2">
    <source>
        <dbReference type="EMBL" id="KAK5241625.1"/>
    </source>
</evidence>
<accession>A0ABR0LTW5</accession>
<evidence type="ECO:0000313" key="3">
    <source>
        <dbReference type="Proteomes" id="UP001357485"/>
    </source>
</evidence>
<feature type="non-terminal residue" evidence="2">
    <location>
        <position position="59"/>
    </location>
</feature>
<feature type="compositionally biased region" description="Gly residues" evidence="1">
    <location>
        <begin position="8"/>
        <end position="17"/>
    </location>
</feature>
<evidence type="ECO:0000256" key="1">
    <source>
        <dbReference type="SAM" id="MobiDB-lite"/>
    </source>
</evidence>
<keyword evidence="3" id="KW-1185">Reference proteome</keyword>
<reference evidence="2 3" key="1">
    <citation type="submission" date="2023-08" db="EMBL/GenBank/DDBJ databases">
        <title>Black Yeasts Isolated from many extreme environments.</title>
        <authorList>
            <person name="Coleine C."/>
            <person name="Stajich J.E."/>
            <person name="Selbmann L."/>
        </authorList>
    </citation>
    <scope>NUCLEOTIDE SEQUENCE [LARGE SCALE GENOMIC DNA]</scope>
    <source>
        <strain evidence="2 3">CCFEE 536</strain>
    </source>
</reference>
<organism evidence="2 3">
    <name type="scientific">Cryomyces antarcticus</name>
    <dbReference type="NCBI Taxonomy" id="329879"/>
    <lineage>
        <taxon>Eukaryota</taxon>
        <taxon>Fungi</taxon>
        <taxon>Dikarya</taxon>
        <taxon>Ascomycota</taxon>
        <taxon>Pezizomycotina</taxon>
        <taxon>Dothideomycetes</taxon>
        <taxon>Dothideomycetes incertae sedis</taxon>
        <taxon>Cryomyces</taxon>
    </lineage>
</organism>
<protein>
    <submittedName>
        <fullName evidence="2">Uncharacterized protein</fullName>
    </submittedName>
</protein>
<gene>
    <name evidence="2" type="ORF">LTR16_009188</name>
</gene>
<sequence>MAADYENGDGGGDGDGNGILHEGVVPEEAEARLADVGSRSLSAAADGGSKPVDQVLYSD</sequence>
<dbReference type="EMBL" id="JAVRRA010010552">
    <property type="protein sequence ID" value="KAK5241625.1"/>
    <property type="molecule type" value="Genomic_DNA"/>
</dbReference>
<comment type="caution">
    <text evidence="2">The sequence shown here is derived from an EMBL/GenBank/DDBJ whole genome shotgun (WGS) entry which is preliminary data.</text>
</comment>
<name>A0ABR0LTW5_9PEZI</name>
<proteinExistence type="predicted"/>
<feature type="region of interest" description="Disordered" evidence="1">
    <location>
        <begin position="40"/>
        <end position="59"/>
    </location>
</feature>
<dbReference type="Proteomes" id="UP001357485">
    <property type="component" value="Unassembled WGS sequence"/>
</dbReference>
<feature type="region of interest" description="Disordered" evidence="1">
    <location>
        <begin position="1"/>
        <end position="25"/>
    </location>
</feature>